<feature type="compositionally biased region" description="Basic and acidic residues" evidence="4">
    <location>
        <begin position="461"/>
        <end position="470"/>
    </location>
</feature>
<feature type="region of interest" description="Disordered" evidence="4">
    <location>
        <begin position="158"/>
        <end position="191"/>
    </location>
</feature>
<feature type="compositionally biased region" description="Low complexity" evidence="4">
    <location>
        <begin position="229"/>
        <end position="241"/>
    </location>
</feature>
<dbReference type="Proteomes" id="UP000091857">
    <property type="component" value="Chromosome 1"/>
</dbReference>
<comment type="caution">
    <text evidence="6">The sequence shown here is derived from an EMBL/GenBank/DDBJ whole genome shotgun (WGS) entry which is preliminary data.</text>
</comment>
<protein>
    <recommendedName>
        <fullName evidence="5">CW-type domain-containing protein</fullName>
    </recommendedName>
</protein>
<feature type="compositionally biased region" description="Basic and acidic residues" evidence="4">
    <location>
        <begin position="34"/>
        <end position="43"/>
    </location>
</feature>
<dbReference type="Gramene" id="Manes.01G215600.1.v8.1">
    <property type="protein sequence ID" value="Manes.01G215600.1.v8.1.CDS"/>
    <property type="gene ID" value="Manes.01G215600.v8.1"/>
</dbReference>
<feature type="compositionally biased region" description="Basic and acidic residues" evidence="4">
    <location>
        <begin position="495"/>
        <end position="505"/>
    </location>
</feature>
<accession>A0A2C9WMY6</accession>
<feature type="region of interest" description="Disordered" evidence="4">
    <location>
        <begin position="457"/>
        <end position="481"/>
    </location>
</feature>
<sequence>MISLGRRNATEELGIGFGVGREMEDTELEEGEACSDHNNKDDGYDASMDPDIALSYIGEKLQDVLGHFQKDFEGGVSAENLGAKFGGYGSFLPAYQRSPVWSHPRTPPKVQHCNSPRSPNNSQLEGSRHGSVPSSTVPQSVRLEPAFSSAASLTASKASSSKVVSVKQEADMSSNNQAKEHTLRYESVNRKSTNLPDQKLLKVRIKMGSDSLPTQKNAAIYSGLGLDVSPSSSLDDSPSGSEGMSHGPQDSPFESPAHILRMTTSFPVHGGVLLSPLPGELIHLVEKEKLHKGSGLLHARTVGIENYGSIVNGSGSVKGDGKILGEKKMKSLERNEISSESKRESKKGSRSDIDILPKKEMDLENLACEELVSNTLKLPLLSNSYSVTDAAKGRIRESNISREAYKVVVRDKGFSDLTKEEPSGLSYTHEDAWVENPKATSAGKLWDDNKASSLDSACVYPRKDGNRKGETPYGSVRSDSNITKGMKAVSCELMDTPKKKADQKVTSHVGTKLPSVKERSSSEGKKKLKDSLTGGSSLVAKKKKSAYADDCSKGELEDSKSQKSAVKSGDRYRDFFGDIELDQEEKQMSPLEIGFEDRQKDSDMGEKGTCFSNNALKERPIGKKINKLSTSELHPKATLRVAPGSGNGPISDVGPASTAPAATEDNWVCCDKCQKWRLLPLGKNPNDLPEKWLCSMLNWLPGMNRCSFTEEETTNAVMALNQIPAPVSQNNLQINPGGVKSKATLFGDQLDQNHQDFSLHVMPDAGKKKAYRDASAPLSNPIKKSIQSSLMNGSLNYENQPLVSEPDFLKVSKSDDLAAERYKHKQKEKHKVSDNCSDGGDTTQSKMKGKRDLEQDILRASKKMKTEGLPQDWMSDHHVTIEKVGPSSSNRLPSMPSGKNMPKTNSRTSSMDQIQVSARKPKDEIPISMDDVTMDMGKQVDREVGKKRKVKGSCDGQANQGTLSNTGHNLQAKEEFSENEFRKEKKARISRSDGKESSASKGNSKSDKKSSHRKNRQPGKDVGSTVSQRSLDGVDSLKKDSGSLHPSVAATSSSSKVSGSHKTKVNFLETKGSPVESVSSSPLRVSKPGGLRRCSDGEDDGGSDRSGTAKDKILDVARHGSLESSVLDFQEKDFTRVSGGKAKHLIVPSPDVTNHHPANCAADYLGQDTQYPGKTTSADRRHENDRQHENHYHVNGSRPRKCGKGSSSRSKDKNRNPNSELDSKVTDSELINVQAPSCEKKPTDGKVKIEEKLGVRSDENEDIYVAKKDSTGLLSSDSSKKGSQSKFRGHNGPDIKARAVPSHDATSTPKQSLLLDCEAVSGRGKSPSLPPSGGGQNDTSSHCPLPVSGSQKGNIAKISVINASESDNASRTHKQIRKIDHTNGIHHNSSRDPISNGHRGRDLDAPSPVKRDSSSQAATNALKEAKNLKHLADRLKNAGSNLESTKLYFEAALKFLHGASLLETCSSENAKTGEMIQSMQVYSSTAKLCEFCAHEYEKSKDMAAASLAYKCMEVAYMRVIYSSHTSANKDRQELQTALQIVPPGESPSSSASDVDNLNHPATVDKVFLAKGISSPQVTGSHVVAARNRPNFVRLLNFAQDVNFAMEASRKSRIAFAAANASLGETQRREGISSIKTALDFNFQDVEGLLRLVRLAIEAISR</sequence>
<feature type="domain" description="CW-type" evidence="5">
    <location>
        <begin position="661"/>
        <end position="714"/>
    </location>
</feature>
<keyword evidence="2" id="KW-0863">Zinc-finger</keyword>
<feature type="region of interest" description="Disordered" evidence="4">
    <location>
        <begin position="883"/>
        <end position="1112"/>
    </location>
</feature>
<feature type="compositionally biased region" description="Basic and acidic residues" evidence="4">
    <location>
        <begin position="1399"/>
        <end position="1413"/>
    </location>
</feature>
<feature type="compositionally biased region" description="Low complexity" evidence="4">
    <location>
        <begin position="158"/>
        <end position="167"/>
    </location>
</feature>
<feature type="compositionally biased region" description="Basic and acidic residues" evidence="4">
    <location>
        <begin position="971"/>
        <end position="983"/>
    </location>
</feature>
<feature type="compositionally biased region" description="Basic and acidic residues" evidence="4">
    <location>
        <begin position="1177"/>
        <end position="1192"/>
    </location>
</feature>
<feature type="region of interest" description="Disordered" evidence="4">
    <location>
        <begin position="100"/>
        <end position="138"/>
    </location>
</feature>
<feature type="compositionally biased region" description="Basic and acidic residues" evidence="4">
    <location>
        <begin position="515"/>
        <end position="525"/>
    </location>
</feature>
<feature type="compositionally biased region" description="Basic and acidic residues" evidence="4">
    <location>
        <begin position="178"/>
        <end position="189"/>
    </location>
</feature>
<feature type="region of interest" description="Disordered" evidence="4">
    <location>
        <begin position="823"/>
        <end position="852"/>
    </location>
</feature>
<dbReference type="InterPro" id="IPR056406">
    <property type="entry name" value="THD_CWZF3/5/7"/>
</dbReference>
<evidence type="ECO:0000256" key="3">
    <source>
        <dbReference type="ARBA" id="ARBA00022833"/>
    </source>
</evidence>
<feature type="compositionally biased region" description="Basic and acidic residues" evidence="4">
    <location>
        <begin position="990"/>
        <end position="1009"/>
    </location>
</feature>
<dbReference type="InterPro" id="IPR055300">
    <property type="entry name" value="CWZF3/5/7"/>
</dbReference>
<keyword evidence="1" id="KW-0479">Metal-binding</keyword>
<dbReference type="PROSITE" id="PS51050">
    <property type="entry name" value="ZF_CW"/>
    <property type="match status" value="1"/>
</dbReference>
<dbReference type="GO" id="GO:0008270">
    <property type="term" value="F:zinc ion binding"/>
    <property type="evidence" value="ECO:0007669"/>
    <property type="project" value="UniProtKB-KW"/>
</dbReference>
<feature type="region of interest" description="Disordered" evidence="4">
    <location>
        <begin position="25"/>
        <end position="46"/>
    </location>
</feature>
<feature type="compositionally biased region" description="Low complexity" evidence="4">
    <location>
        <begin position="1047"/>
        <end position="1058"/>
    </location>
</feature>
<dbReference type="InterPro" id="IPR011124">
    <property type="entry name" value="Znf_CW"/>
</dbReference>
<dbReference type="PANTHER" id="PTHR46524">
    <property type="entry name" value="CW-TYPE ZINC FINGER"/>
    <property type="match status" value="1"/>
</dbReference>
<feature type="compositionally biased region" description="Low complexity" evidence="4">
    <location>
        <begin position="1272"/>
        <end position="1286"/>
    </location>
</feature>
<feature type="compositionally biased region" description="Polar residues" evidence="4">
    <location>
        <begin position="834"/>
        <end position="846"/>
    </location>
</feature>
<organism evidence="6 7">
    <name type="scientific">Manihot esculenta</name>
    <name type="common">Cassava</name>
    <name type="synonym">Jatropha manihot</name>
    <dbReference type="NCBI Taxonomy" id="3983"/>
    <lineage>
        <taxon>Eukaryota</taxon>
        <taxon>Viridiplantae</taxon>
        <taxon>Streptophyta</taxon>
        <taxon>Embryophyta</taxon>
        <taxon>Tracheophyta</taxon>
        <taxon>Spermatophyta</taxon>
        <taxon>Magnoliopsida</taxon>
        <taxon>eudicotyledons</taxon>
        <taxon>Gunneridae</taxon>
        <taxon>Pentapetalae</taxon>
        <taxon>rosids</taxon>
        <taxon>fabids</taxon>
        <taxon>Malpighiales</taxon>
        <taxon>Euphorbiaceae</taxon>
        <taxon>Crotonoideae</taxon>
        <taxon>Manihoteae</taxon>
        <taxon>Manihot</taxon>
    </lineage>
</organism>
<evidence type="ECO:0000313" key="6">
    <source>
        <dbReference type="EMBL" id="OAY61780.1"/>
    </source>
</evidence>
<dbReference type="PANTHER" id="PTHR46524:SF7">
    <property type="entry name" value="CW-TYPE ZINC FINGER"/>
    <property type="match status" value="1"/>
</dbReference>
<feature type="region of interest" description="Disordered" evidence="4">
    <location>
        <begin position="495"/>
        <end position="533"/>
    </location>
</feature>
<feature type="compositionally biased region" description="Polar residues" evidence="4">
    <location>
        <begin position="956"/>
        <end position="969"/>
    </location>
</feature>
<feature type="compositionally biased region" description="Basic and acidic residues" evidence="4">
    <location>
        <begin position="1209"/>
        <end position="1227"/>
    </location>
</feature>
<proteinExistence type="predicted"/>
<keyword evidence="7" id="KW-1185">Reference proteome</keyword>
<name>A0A2C9WMY6_MANES</name>
<evidence type="ECO:0000313" key="7">
    <source>
        <dbReference type="Proteomes" id="UP000091857"/>
    </source>
</evidence>
<dbReference type="Pfam" id="PF24756">
    <property type="entry name" value="THD_CWZF3-5-7"/>
    <property type="match status" value="1"/>
</dbReference>
<evidence type="ECO:0000256" key="4">
    <source>
        <dbReference type="SAM" id="MobiDB-lite"/>
    </source>
</evidence>
<dbReference type="STRING" id="3983.A0A2C9WMY6"/>
<gene>
    <name evidence="6" type="ORF">MANES_01G215600v8</name>
</gene>
<feature type="region of interest" description="Disordered" evidence="4">
    <location>
        <begin position="326"/>
        <end position="353"/>
    </location>
</feature>
<keyword evidence="3" id="KW-0862">Zinc</keyword>
<evidence type="ECO:0000256" key="2">
    <source>
        <dbReference type="ARBA" id="ARBA00022771"/>
    </source>
</evidence>
<dbReference type="Pfam" id="PF07496">
    <property type="entry name" value="zf-CW"/>
    <property type="match status" value="1"/>
</dbReference>
<evidence type="ECO:0000256" key="1">
    <source>
        <dbReference type="ARBA" id="ARBA00022723"/>
    </source>
</evidence>
<feature type="compositionally biased region" description="Polar residues" evidence="4">
    <location>
        <begin position="1337"/>
        <end position="1351"/>
    </location>
</feature>
<reference evidence="7" key="1">
    <citation type="journal article" date="2016" name="Nat. Biotechnol.">
        <title>Sequencing wild and cultivated cassava and related species reveals extensive interspecific hybridization and genetic diversity.</title>
        <authorList>
            <person name="Bredeson J.V."/>
            <person name="Lyons J.B."/>
            <person name="Prochnik S.E."/>
            <person name="Wu G.A."/>
            <person name="Ha C.M."/>
            <person name="Edsinger-Gonzales E."/>
            <person name="Grimwood J."/>
            <person name="Schmutz J."/>
            <person name="Rabbi I.Y."/>
            <person name="Egesi C."/>
            <person name="Nauluvula P."/>
            <person name="Lebot V."/>
            <person name="Ndunguru J."/>
            <person name="Mkamilo G."/>
            <person name="Bart R.S."/>
            <person name="Setter T.L."/>
            <person name="Gleadow R.M."/>
            <person name="Kulakow P."/>
            <person name="Ferguson M.E."/>
            <person name="Rounsley S."/>
            <person name="Rokhsar D.S."/>
        </authorList>
    </citation>
    <scope>NUCLEOTIDE SEQUENCE [LARGE SCALE GENOMIC DNA]</scope>
    <source>
        <strain evidence="7">cv. AM560-2</strain>
    </source>
</reference>
<feature type="region of interest" description="Disordered" evidence="4">
    <location>
        <begin position="229"/>
        <end position="255"/>
    </location>
</feature>
<feature type="compositionally biased region" description="Polar residues" evidence="4">
    <location>
        <begin position="902"/>
        <end position="916"/>
    </location>
</feature>
<dbReference type="EMBL" id="CM004387">
    <property type="protein sequence ID" value="OAY61780.1"/>
    <property type="molecule type" value="Genomic_DNA"/>
</dbReference>
<evidence type="ECO:0000259" key="5">
    <source>
        <dbReference type="PROSITE" id="PS51050"/>
    </source>
</evidence>
<feature type="compositionally biased region" description="Polar residues" evidence="4">
    <location>
        <begin position="112"/>
        <end position="125"/>
    </location>
</feature>
<feature type="region of interest" description="Disordered" evidence="4">
    <location>
        <begin position="1272"/>
        <end position="1351"/>
    </location>
</feature>
<feature type="compositionally biased region" description="Polar residues" evidence="4">
    <location>
        <begin position="1167"/>
        <end position="1176"/>
    </location>
</feature>
<dbReference type="Gene3D" id="3.30.40.100">
    <property type="match status" value="1"/>
</dbReference>
<feature type="region of interest" description="Disordered" evidence="4">
    <location>
        <begin position="1146"/>
        <end position="1244"/>
    </location>
</feature>
<feature type="region of interest" description="Disordered" evidence="4">
    <location>
        <begin position="1379"/>
        <end position="1416"/>
    </location>
</feature>